<dbReference type="AlphaFoldDB" id="A0A366M8E3"/>
<protein>
    <submittedName>
        <fullName evidence="1">Uncharacterized protein</fullName>
    </submittedName>
</protein>
<gene>
    <name evidence="1" type="ORF">DP939_04805</name>
</gene>
<organism evidence="1 2">
    <name type="scientific">Spongiactinospora rosea</name>
    <dbReference type="NCBI Taxonomy" id="2248750"/>
    <lineage>
        <taxon>Bacteria</taxon>
        <taxon>Bacillati</taxon>
        <taxon>Actinomycetota</taxon>
        <taxon>Actinomycetes</taxon>
        <taxon>Streptosporangiales</taxon>
        <taxon>Streptosporangiaceae</taxon>
        <taxon>Spongiactinospora</taxon>
    </lineage>
</organism>
<evidence type="ECO:0000313" key="2">
    <source>
        <dbReference type="Proteomes" id="UP000253303"/>
    </source>
</evidence>
<proteinExistence type="predicted"/>
<dbReference type="RefSeq" id="WP_113979239.1">
    <property type="nucleotide sequence ID" value="NZ_QMEY01000001.1"/>
</dbReference>
<comment type="caution">
    <text evidence="1">The sequence shown here is derived from an EMBL/GenBank/DDBJ whole genome shotgun (WGS) entry which is preliminary data.</text>
</comment>
<dbReference type="OrthoDB" id="3280727at2"/>
<sequence>MAERMVVFACAGCGAELTAPVSRVELPDHAHQFYQWVLMPALLEPGTYAVDPEPQGPPWRMWDEIGAEEAAARGVYAPVTSLSYGRAGRVAVAPGEVRGTEPILARCDGYCCGHAGGDGVNLACAGCGREVATRVDDCSYWHAVWLEPGAVRRVVLEEPAPAIVGWGDLPCEPAVDLSGRWSPIWEAAAGVALAHLVVASDGGPVRVADGPAARFFQPWLDFLLPRKGAAKVLGVAGPGLGDVEADIALVPRHPQTGRAWGGRPGPAVPLAAGVWRGLAFGGGWPPIPASGRMPDGVLRDEPPARPPWVRFEPDQDLFVHRLARSPRVREPWLWAIYDRVRDRIRWLPVDR</sequence>
<name>A0A366M8E3_9ACTN</name>
<accession>A0A366M8E3</accession>
<dbReference type="EMBL" id="QMEY01000001">
    <property type="protein sequence ID" value="RBQ21990.1"/>
    <property type="molecule type" value="Genomic_DNA"/>
</dbReference>
<keyword evidence="2" id="KW-1185">Reference proteome</keyword>
<reference evidence="1 2" key="1">
    <citation type="submission" date="2018-06" db="EMBL/GenBank/DDBJ databases">
        <title>Sphaerisporangium craniellae sp. nov., isolated from a marine sponge in the South China Sea.</title>
        <authorList>
            <person name="Li L."/>
        </authorList>
    </citation>
    <scope>NUCLEOTIDE SEQUENCE [LARGE SCALE GENOMIC DNA]</scope>
    <source>
        <strain evidence="1 2">LHW63015</strain>
    </source>
</reference>
<evidence type="ECO:0000313" key="1">
    <source>
        <dbReference type="EMBL" id="RBQ21990.1"/>
    </source>
</evidence>
<dbReference type="Proteomes" id="UP000253303">
    <property type="component" value="Unassembled WGS sequence"/>
</dbReference>